<evidence type="ECO:0000256" key="1">
    <source>
        <dbReference type="ARBA" id="ARBA00023002"/>
    </source>
</evidence>
<feature type="signal peptide" evidence="5">
    <location>
        <begin position="1"/>
        <end position="21"/>
    </location>
</feature>
<dbReference type="NCBIfam" id="TIGR00401">
    <property type="entry name" value="msrA"/>
    <property type="match status" value="1"/>
</dbReference>
<evidence type="ECO:0000313" key="8">
    <source>
        <dbReference type="Proteomes" id="UP000027821"/>
    </source>
</evidence>
<dbReference type="Proteomes" id="UP000027821">
    <property type="component" value="Unassembled WGS sequence"/>
</dbReference>
<comment type="function">
    <text evidence="4">Has an important function as a repair enzyme for proteins that have been inactivated by oxidation. Catalyzes the reversible oxidation-reduction of methionine sulfoxide in proteins to methionine.</text>
</comment>
<dbReference type="PANTHER" id="PTHR43774">
    <property type="entry name" value="PEPTIDE METHIONINE SULFOXIDE REDUCTASE"/>
    <property type="match status" value="1"/>
</dbReference>
<keyword evidence="8" id="KW-1185">Reference proteome</keyword>
<dbReference type="EC" id="1.8.4.11" evidence="4"/>
<comment type="caution">
    <text evidence="7">The sequence shown here is derived from an EMBL/GenBank/DDBJ whole genome shotgun (WGS) entry which is preliminary data.</text>
</comment>
<feature type="chain" id="PRO_5001697735" description="Peptide methionine sulfoxide reductase MsrA" evidence="5">
    <location>
        <begin position="22"/>
        <end position="218"/>
    </location>
</feature>
<sequence length="218" mass="24994">MKNISLLIMFTALSFAACGQADNQKKQNKMTELPKTEIEIPQGYEVATLGSGCFWCIEAIYQDVQGIENVKSGFSGGHVASPSYQQAVSGTSGHAEVIQFFYDPKIITFKEILEIFWATHDPTTLNRQGNDVGPQYRSAVFYHNEMQKEEATYFKQRLEEEKAFDRPIVTEITPFSNFYVAEEYHQNYYKLNANQGYCQYVIKPKVEKFKKAFAEKLK</sequence>
<comment type="catalytic activity">
    <reaction evidence="3 4">
        <text>[thioredoxin]-disulfide + L-methionine + H2O = L-methionine (S)-S-oxide + [thioredoxin]-dithiol</text>
        <dbReference type="Rhea" id="RHEA:19993"/>
        <dbReference type="Rhea" id="RHEA-COMP:10698"/>
        <dbReference type="Rhea" id="RHEA-COMP:10700"/>
        <dbReference type="ChEBI" id="CHEBI:15377"/>
        <dbReference type="ChEBI" id="CHEBI:29950"/>
        <dbReference type="ChEBI" id="CHEBI:50058"/>
        <dbReference type="ChEBI" id="CHEBI:57844"/>
        <dbReference type="ChEBI" id="CHEBI:58772"/>
        <dbReference type="EC" id="1.8.4.11"/>
    </reaction>
</comment>
<dbReference type="AlphaFoldDB" id="A0A074L0F5"/>
<evidence type="ECO:0000256" key="2">
    <source>
        <dbReference type="ARBA" id="ARBA00047806"/>
    </source>
</evidence>
<dbReference type="OrthoDB" id="4174719at2"/>
<dbReference type="STRING" id="1048983.EL17_07395"/>
<evidence type="ECO:0000313" key="7">
    <source>
        <dbReference type="EMBL" id="KEO73970.1"/>
    </source>
</evidence>
<protein>
    <recommendedName>
        <fullName evidence="4">Peptide methionine sulfoxide reductase MsrA</fullName>
        <shortName evidence="4">Protein-methionine-S-oxide reductase</shortName>
        <ecNumber evidence="4">1.8.4.11</ecNumber>
    </recommendedName>
    <alternativeName>
        <fullName evidence="4">Peptide-methionine (S)-S-oxide reductase</fullName>
        <shortName evidence="4">Peptide Met(O) reductase</shortName>
    </alternativeName>
</protein>
<dbReference type="Gene3D" id="3.30.1060.10">
    <property type="entry name" value="Peptide methionine sulphoxide reductase MsrA"/>
    <property type="match status" value="1"/>
</dbReference>
<evidence type="ECO:0000259" key="6">
    <source>
        <dbReference type="Pfam" id="PF01625"/>
    </source>
</evidence>
<dbReference type="eggNOG" id="COG0225">
    <property type="taxonomic scope" value="Bacteria"/>
</dbReference>
<dbReference type="GO" id="GO:0033744">
    <property type="term" value="F:L-methionine:thioredoxin-disulfide S-oxidoreductase activity"/>
    <property type="evidence" value="ECO:0007669"/>
    <property type="project" value="RHEA"/>
</dbReference>
<dbReference type="EMBL" id="JMIH01000016">
    <property type="protein sequence ID" value="KEO73970.1"/>
    <property type="molecule type" value="Genomic_DNA"/>
</dbReference>
<proteinExistence type="inferred from homology"/>
<dbReference type="PANTHER" id="PTHR43774:SF1">
    <property type="entry name" value="PEPTIDE METHIONINE SULFOXIDE REDUCTASE MSRA 2"/>
    <property type="match status" value="1"/>
</dbReference>
<evidence type="ECO:0000256" key="4">
    <source>
        <dbReference type="HAMAP-Rule" id="MF_01401"/>
    </source>
</evidence>
<dbReference type="GO" id="GO:0008113">
    <property type="term" value="F:peptide-methionine (S)-S-oxide reductase activity"/>
    <property type="evidence" value="ECO:0007669"/>
    <property type="project" value="UniProtKB-UniRule"/>
</dbReference>
<gene>
    <name evidence="4" type="primary">msrA</name>
    <name evidence="7" type="ORF">EL17_07395</name>
</gene>
<comment type="similarity">
    <text evidence="4">Belongs to the MsrA Met sulfoxide reductase family.</text>
</comment>
<keyword evidence="1 4" id="KW-0560">Oxidoreductase</keyword>
<name>A0A074L0F5_9BACT</name>
<feature type="active site" evidence="4">
    <location>
        <position position="53"/>
    </location>
</feature>
<reference evidence="7 8" key="1">
    <citation type="submission" date="2014-04" db="EMBL/GenBank/DDBJ databases">
        <title>Characterization and application of a salt tolerant electro-active bacterium.</title>
        <authorList>
            <person name="Yang L."/>
            <person name="Wei S."/>
            <person name="Tay Q.X.M."/>
        </authorList>
    </citation>
    <scope>NUCLEOTIDE SEQUENCE [LARGE SCALE GENOMIC DNA]</scope>
    <source>
        <strain evidence="7 8">LY1</strain>
    </source>
</reference>
<feature type="domain" description="Peptide methionine sulphoxide reductase MsrA" evidence="6">
    <location>
        <begin position="47"/>
        <end position="199"/>
    </location>
</feature>
<organism evidence="7 8">
    <name type="scientific">Anditalea andensis</name>
    <dbReference type="NCBI Taxonomy" id="1048983"/>
    <lineage>
        <taxon>Bacteria</taxon>
        <taxon>Pseudomonadati</taxon>
        <taxon>Bacteroidota</taxon>
        <taxon>Cytophagia</taxon>
        <taxon>Cytophagales</taxon>
        <taxon>Cytophagaceae</taxon>
        <taxon>Anditalea</taxon>
    </lineage>
</organism>
<dbReference type="Pfam" id="PF01625">
    <property type="entry name" value="PMSR"/>
    <property type="match status" value="1"/>
</dbReference>
<dbReference type="RefSeq" id="WP_035073402.1">
    <property type="nucleotide sequence ID" value="NZ_JMIH01000016.1"/>
</dbReference>
<keyword evidence="5" id="KW-0732">Signal</keyword>
<accession>A0A074L0F5</accession>
<evidence type="ECO:0000256" key="3">
    <source>
        <dbReference type="ARBA" id="ARBA00048782"/>
    </source>
</evidence>
<dbReference type="SUPFAM" id="SSF55068">
    <property type="entry name" value="Peptide methionine sulfoxide reductase"/>
    <property type="match status" value="1"/>
</dbReference>
<dbReference type="PROSITE" id="PS51257">
    <property type="entry name" value="PROKAR_LIPOPROTEIN"/>
    <property type="match status" value="1"/>
</dbReference>
<dbReference type="HAMAP" id="MF_01401">
    <property type="entry name" value="MsrA"/>
    <property type="match status" value="1"/>
</dbReference>
<comment type="catalytic activity">
    <reaction evidence="2 4">
        <text>L-methionyl-[protein] + [thioredoxin]-disulfide + H2O = L-methionyl-(S)-S-oxide-[protein] + [thioredoxin]-dithiol</text>
        <dbReference type="Rhea" id="RHEA:14217"/>
        <dbReference type="Rhea" id="RHEA-COMP:10698"/>
        <dbReference type="Rhea" id="RHEA-COMP:10700"/>
        <dbReference type="Rhea" id="RHEA-COMP:12313"/>
        <dbReference type="Rhea" id="RHEA-COMP:12315"/>
        <dbReference type="ChEBI" id="CHEBI:15377"/>
        <dbReference type="ChEBI" id="CHEBI:16044"/>
        <dbReference type="ChEBI" id="CHEBI:29950"/>
        <dbReference type="ChEBI" id="CHEBI:44120"/>
        <dbReference type="ChEBI" id="CHEBI:50058"/>
        <dbReference type="EC" id="1.8.4.11"/>
    </reaction>
</comment>
<dbReference type="InterPro" id="IPR002569">
    <property type="entry name" value="Met_Sox_Rdtase_MsrA_dom"/>
</dbReference>
<evidence type="ECO:0000256" key="5">
    <source>
        <dbReference type="SAM" id="SignalP"/>
    </source>
</evidence>
<dbReference type="InterPro" id="IPR036509">
    <property type="entry name" value="Met_Sox_Rdtase_MsrA_sf"/>
</dbReference>